<gene>
    <name evidence="1" type="ORF">QQZ08_001389</name>
</gene>
<reference evidence="1 2" key="1">
    <citation type="journal article" date="2025" name="Microbiol. Resour. Announc.">
        <title>Draft genome sequences for Neonectria magnoliae and Neonectria punicea, canker pathogens of Liriodendron tulipifera and Acer saccharum in West Virginia.</title>
        <authorList>
            <person name="Petronek H.M."/>
            <person name="Kasson M.T."/>
            <person name="Metheny A.M."/>
            <person name="Stauder C.M."/>
            <person name="Lovett B."/>
            <person name="Lynch S.C."/>
            <person name="Garnas J.R."/>
            <person name="Kasson L.R."/>
            <person name="Stajich J.E."/>
        </authorList>
    </citation>
    <scope>NUCLEOTIDE SEQUENCE [LARGE SCALE GENOMIC DNA]</scope>
    <source>
        <strain evidence="1 2">NRRL 64651</strain>
    </source>
</reference>
<name>A0ABR1IEW3_9HYPO</name>
<organism evidence="1 2">
    <name type="scientific">Neonectria magnoliae</name>
    <dbReference type="NCBI Taxonomy" id="2732573"/>
    <lineage>
        <taxon>Eukaryota</taxon>
        <taxon>Fungi</taxon>
        <taxon>Dikarya</taxon>
        <taxon>Ascomycota</taxon>
        <taxon>Pezizomycotina</taxon>
        <taxon>Sordariomycetes</taxon>
        <taxon>Hypocreomycetidae</taxon>
        <taxon>Hypocreales</taxon>
        <taxon>Nectriaceae</taxon>
        <taxon>Neonectria</taxon>
    </lineage>
</organism>
<dbReference type="EMBL" id="JAZAVK010000007">
    <property type="protein sequence ID" value="KAK7432099.1"/>
    <property type="molecule type" value="Genomic_DNA"/>
</dbReference>
<proteinExistence type="predicted"/>
<sequence length="64" mass="7112">MDIETGQHAWLAAYGELIVFTRQTNWTSGKSWEADRFDICTVNADGTGLKVLTESQANDVHGVR</sequence>
<evidence type="ECO:0000313" key="2">
    <source>
        <dbReference type="Proteomes" id="UP001498421"/>
    </source>
</evidence>
<evidence type="ECO:0000313" key="1">
    <source>
        <dbReference type="EMBL" id="KAK7432099.1"/>
    </source>
</evidence>
<protein>
    <submittedName>
        <fullName evidence="1">Uncharacterized protein</fullName>
    </submittedName>
</protein>
<comment type="caution">
    <text evidence="1">The sequence shown here is derived from an EMBL/GenBank/DDBJ whole genome shotgun (WGS) entry which is preliminary data.</text>
</comment>
<keyword evidence="2" id="KW-1185">Reference proteome</keyword>
<dbReference type="Proteomes" id="UP001498421">
    <property type="component" value="Unassembled WGS sequence"/>
</dbReference>
<accession>A0ABR1IEW3</accession>